<dbReference type="SMART" id="SM00382">
    <property type="entry name" value="AAA"/>
    <property type="match status" value="1"/>
</dbReference>
<reference evidence="6" key="1">
    <citation type="journal article" date="2019" name="Int. J. Syst. Evol. Microbiol.">
        <title>The Global Catalogue of Microorganisms (GCM) 10K type strain sequencing project: providing services to taxonomists for standard genome sequencing and annotation.</title>
        <authorList>
            <consortium name="The Broad Institute Genomics Platform"/>
            <consortium name="The Broad Institute Genome Sequencing Center for Infectious Disease"/>
            <person name="Wu L."/>
            <person name="Ma J."/>
        </authorList>
    </citation>
    <scope>NUCLEOTIDE SEQUENCE [LARGE SCALE GENOMIC DNA]</scope>
    <source>
        <strain evidence="6">KCTC 52925</strain>
    </source>
</reference>
<keyword evidence="3 5" id="KW-0067">ATP-binding</keyword>
<keyword evidence="2" id="KW-0547">Nucleotide-binding</keyword>
<comment type="caution">
    <text evidence="5">The sequence shown here is derived from an EMBL/GenBank/DDBJ whole genome shotgun (WGS) entry which is preliminary data.</text>
</comment>
<dbReference type="EMBL" id="JBHUOJ010000039">
    <property type="protein sequence ID" value="MFD2835316.1"/>
    <property type="molecule type" value="Genomic_DNA"/>
</dbReference>
<dbReference type="RefSeq" id="WP_251741193.1">
    <property type="nucleotide sequence ID" value="NZ_JBHUOJ010000039.1"/>
</dbReference>
<proteinExistence type="predicted"/>
<evidence type="ECO:0000256" key="2">
    <source>
        <dbReference type="ARBA" id="ARBA00022741"/>
    </source>
</evidence>
<dbReference type="InterPro" id="IPR050153">
    <property type="entry name" value="Metal_Ion_Import_ABC"/>
</dbReference>
<dbReference type="PANTHER" id="PTHR42734">
    <property type="entry name" value="METAL TRANSPORT SYSTEM ATP-BINDING PROTEIN TM_0124-RELATED"/>
    <property type="match status" value="1"/>
</dbReference>
<dbReference type="Proteomes" id="UP001597438">
    <property type="component" value="Unassembled WGS sequence"/>
</dbReference>
<protein>
    <submittedName>
        <fullName evidence="5">ABC transporter ATP-binding protein</fullName>
    </submittedName>
</protein>
<dbReference type="PROSITE" id="PS50893">
    <property type="entry name" value="ABC_TRANSPORTER_2"/>
    <property type="match status" value="1"/>
</dbReference>
<dbReference type="InterPro" id="IPR003593">
    <property type="entry name" value="AAA+_ATPase"/>
</dbReference>
<dbReference type="PANTHER" id="PTHR42734:SF21">
    <property type="entry name" value="IRON ABC TRANSPORTER, ATP-BINDING PROTEIN"/>
    <property type="match status" value="1"/>
</dbReference>
<dbReference type="Gene3D" id="3.40.50.300">
    <property type="entry name" value="P-loop containing nucleotide triphosphate hydrolases"/>
    <property type="match status" value="1"/>
</dbReference>
<gene>
    <name evidence="5" type="ORF">ACFSYS_18640</name>
</gene>
<evidence type="ECO:0000259" key="4">
    <source>
        <dbReference type="PROSITE" id="PS50893"/>
    </source>
</evidence>
<evidence type="ECO:0000313" key="6">
    <source>
        <dbReference type="Proteomes" id="UP001597438"/>
    </source>
</evidence>
<sequence>MRKTEQHIILRTENLSIGYKHKKEITVIARDINLKLPEGNLIAVIGVNGSGKTTLIKTLTNNLQKIEGKVFIKNIDLDELDNLSTSKMISLVLTNQLISKNLTAFELIALGRQPYTNWLGTLTKEDLYKINEALELVEISALRDRKCHEISDGQFQKVLIARALAQDTPLLILDEPTNHLDLYHKVSILKLLKKLCVETHKTILFASHELNLALQLCDQLIIIKDKKLISGSPEELINGNELTSLFNDDLVYFNESSKSFQIKQ</sequence>
<dbReference type="InterPro" id="IPR027417">
    <property type="entry name" value="P-loop_NTPase"/>
</dbReference>
<organism evidence="5 6">
    <name type="scientific">Christiangramia antarctica</name>
    <dbReference type="NCBI Taxonomy" id="2058158"/>
    <lineage>
        <taxon>Bacteria</taxon>
        <taxon>Pseudomonadati</taxon>
        <taxon>Bacteroidota</taxon>
        <taxon>Flavobacteriia</taxon>
        <taxon>Flavobacteriales</taxon>
        <taxon>Flavobacteriaceae</taxon>
        <taxon>Christiangramia</taxon>
    </lineage>
</organism>
<evidence type="ECO:0000256" key="3">
    <source>
        <dbReference type="ARBA" id="ARBA00022840"/>
    </source>
</evidence>
<dbReference type="Pfam" id="PF00005">
    <property type="entry name" value="ABC_tran"/>
    <property type="match status" value="1"/>
</dbReference>
<evidence type="ECO:0000313" key="5">
    <source>
        <dbReference type="EMBL" id="MFD2835316.1"/>
    </source>
</evidence>
<dbReference type="CDD" id="cd03214">
    <property type="entry name" value="ABC_Iron-Siderophores_B12_Hemin"/>
    <property type="match status" value="1"/>
</dbReference>
<accession>A0ABW5XC55</accession>
<feature type="domain" description="ABC transporter" evidence="4">
    <location>
        <begin position="10"/>
        <end position="250"/>
    </location>
</feature>
<dbReference type="GO" id="GO:0005524">
    <property type="term" value="F:ATP binding"/>
    <property type="evidence" value="ECO:0007669"/>
    <property type="project" value="UniProtKB-KW"/>
</dbReference>
<name>A0ABW5XC55_9FLAO</name>
<evidence type="ECO:0000256" key="1">
    <source>
        <dbReference type="ARBA" id="ARBA00022448"/>
    </source>
</evidence>
<dbReference type="InterPro" id="IPR003439">
    <property type="entry name" value="ABC_transporter-like_ATP-bd"/>
</dbReference>
<dbReference type="SUPFAM" id="SSF52540">
    <property type="entry name" value="P-loop containing nucleoside triphosphate hydrolases"/>
    <property type="match status" value="1"/>
</dbReference>
<keyword evidence="1" id="KW-0813">Transport</keyword>
<keyword evidence="6" id="KW-1185">Reference proteome</keyword>